<name>A0A1B2JIQ4_PICPA</name>
<dbReference type="GO" id="GO:0005635">
    <property type="term" value="C:nuclear envelope"/>
    <property type="evidence" value="ECO:0007669"/>
    <property type="project" value="TreeGrafter"/>
</dbReference>
<dbReference type="GO" id="GO:0006606">
    <property type="term" value="P:protein import into nucleus"/>
    <property type="evidence" value="ECO:0007669"/>
    <property type="project" value="TreeGrafter"/>
</dbReference>
<evidence type="ECO:0000256" key="3">
    <source>
        <dbReference type="ARBA" id="ARBA00022448"/>
    </source>
</evidence>
<dbReference type="Gene3D" id="1.25.10.10">
    <property type="entry name" value="Leucine-rich Repeat Variant"/>
    <property type="match status" value="1"/>
</dbReference>
<dbReference type="PROSITE" id="PS50166">
    <property type="entry name" value="IMPORTIN_B_NT"/>
    <property type="match status" value="1"/>
</dbReference>
<dbReference type="Pfam" id="PF03810">
    <property type="entry name" value="IBN_N"/>
    <property type="match status" value="1"/>
</dbReference>
<proteinExistence type="inferred from homology"/>
<evidence type="ECO:0000313" key="6">
    <source>
        <dbReference type="EMBL" id="ANZ77745.1"/>
    </source>
</evidence>
<dbReference type="Pfam" id="PF25758">
    <property type="entry name" value="TPR_IPO11"/>
    <property type="match status" value="1"/>
</dbReference>
<comment type="subcellular location">
    <subcellularLocation>
        <location evidence="1">Nucleus</location>
    </subcellularLocation>
</comment>
<dbReference type="OrthoDB" id="361693at2759"/>
<dbReference type="Proteomes" id="UP000094565">
    <property type="component" value="Chromosome 4"/>
</dbReference>
<dbReference type="InterPro" id="IPR058669">
    <property type="entry name" value="TPR_IPO7/11-like"/>
</dbReference>
<organism evidence="6 7">
    <name type="scientific">Komagataella pastoris</name>
    <name type="common">Yeast</name>
    <name type="synonym">Pichia pastoris</name>
    <dbReference type="NCBI Taxonomy" id="4922"/>
    <lineage>
        <taxon>Eukaryota</taxon>
        <taxon>Fungi</taxon>
        <taxon>Dikarya</taxon>
        <taxon>Ascomycota</taxon>
        <taxon>Saccharomycotina</taxon>
        <taxon>Pichiomycetes</taxon>
        <taxon>Pichiales</taxon>
        <taxon>Pichiaceae</taxon>
        <taxon>Komagataella</taxon>
    </lineage>
</organism>
<dbReference type="InterPro" id="IPR011989">
    <property type="entry name" value="ARM-like"/>
</dbReference>
<evidence type="ECO:0000256" key="4">
    <source>
        <dbReference type="ARBA" id="ARBA00023242"/>
    </source>
</evidence>
<dbReference type="EMBL" id="CP014587">
    <property type="protein sequence ID" value="ANZ77745.1"/>
    <property type="molecule type" value="Genomic_DNA"/>
</dbReference>
<dbReference type="GO" id="GO:0005829">
    <property type="term" value="C:cytosol"/>
    <property type="evidence" value="ECO:0007669"/>
    <property type="project" value="TreeGrafter"/>
</dbReference>
<evidence type="ECO:0000256" key="2">
    <source>
        <dbReference type="ARBA" id="ARBA00007991"/>
    </source>
</evidence>
<dbReference type="InterPro" id="IPR016024">
    <property type="entry name" value="ARM-type_fold"/>
</dbReference>
<dbReference type="SUPFAM" id="SSF48371">
    <property type="entry name" value="ARM repeat"/>
    <property type="match status" value="1"/>
</dbReference>
<feature type="domain" description="Importin N-terminal" evidence="5">
    <location>
        <begin position="25"/>
        <end position="97"/>
    </location>
</feature>
<keyword evidence="4" id="KW-0539">Nucleus</keyword>
<dbReference type="InterPro" id="IPR001494">
    <property type="entry name" value="Importin-beta_N"/>
</dbReference>
<dbReference type="SMART" id="SM00913">
    <property type="entry name" value="IBN_N"/>
    <property type="match status" value="1"/>
</dbReference>
<gene>
    <name evidence="6" type="primary">KAP120</name>
    <name evidence="6" type="ORF">ATY40_BA7505041</name>
</gene>
<dbReference type="PANTHER" id="PTHR10997:SF7">
    <property type="entry name" value="IMPORTIN-11"/>
    <property type="match status" value="1"/>
</dbReference>
<protein>
    <submittedName>
        <fullName evidence="6">BA75_05041T0</fullName>
    </submittedName>
</protein>
<dbReference type="GO" id="GO:0031267">
    <property type="term" value="F:small GTPase binding"/>
    <property type="evidence" value="ECO:0007669"/>
    <property type="project" value="InterPro"/>
</dbReference>
<evidence type="ECO:0000313" key="7">
    <source>
        <dbReference type="Proteomes" id="UP000094565"/>
    </source>
</evidence>
<accession>A0A1B2JIQ4</accession>
<keyword evidence="7" id="KW-1185">Reference proteome</keyword>
<sequence length="972" mass="112366">MDLGGLVQLLQVSADESRGINSKQAEEQLKQLEQVPGFHYNLQTIYLNTNYPLQVRWLAIICFKNGVDQYWRPTRKFAISKQEKDSIKARLFELLEVNGNQLTIQNAQAISRIVRYDFPHEWPNLFEQLEGLLNSTNYVYLHNILVILNQIIKTVGSIKVGRARATMQAKVPILTPHLIKLYEQFFQSWSRDFNLASVEVGYLSLKCIRRIIDVVSEFHDRDDDVKHFFNLSLRHLRLLLNERDRQEISIVERYIKCYTKIYLSVLNNNPTSFILLDGASDILMTMLSILENKADLIYNSREDSDETSFWEQLAINSLLMLKKLVNFVYRKGALTLKKQHDKAEVEKAIRVLTTKFFTETLVANLIDLIIKNYLRLRPEDLELWSEDPEQWVNDELTNSWEYQIRPCAENFFRDLVTHFQETRNFVLVRINEFDPSPNSNLSEVLTKDALLSAFQLSSASLANDVNFDNLLTSVFIPLVEQNQPILVRRILLIISEWISINCSKQSRQLIYKLLLSLLQSSQDRIVRITAVQTLRYAIDDYDFDRTDFQPYAEHVIAHLIGLVSEMTLTESKLNVMNVLSILLEQCNSTIPRDSLFDVLSLVTKVWGNSETILKAAFLRLLKNVCACLKSDVTETYSVTLPLIETCCSESSEEYTVLSEDGYELWLEVLMSIPEPIPSKLVDIFPLIVPALLNSTEILPTILSIIRSYILLDPTLFEHDTGLQIFKIMGQYLPNMRDDALNIFMSILDIFFLQLQRTHNQLEGSLLTTQFMESGLLESLLTFALNTDEAVITSNKVLIPLSRFLYIGPHLLKEMIDHISRHQNTQIFNQLYALMLKRIDYLGDPRNRKSFLLALLAPYLTIEMDSDSEFLISNFAPLMAEVTRQFEEINESPSGDCQVYHRSYAYEGLEYLPEDRNELLRVNKLLELDPIHCLPLKEQVSKVLNHLRQVLGAQFDEVVKTLDPSSLDQLKRL</sequence>
<dbReference type="AlphaFoldDB" id="A0A1B2JIQ4"/>
<evidence type="ECO:0000256" key="1">
    <source>
        <dbReference type="ARBA" id="ARBA00004123"/>
    </source>
</evidence>
<keyword evidence="3" id="KW-0813">Transport</keyword>
<dbReference type="PANTHER" id="PTHR10997">
    <property type="entry name" value="IMPORTIN-7, 8, 11"/>
    <property type="match status" value="1"/>
</dbReference>
<evidence type="ECO:0000259" key="5">
    <source>
        <dbReference type="PROSITE" id="PS50166"/>
    </source>
</evidence>
<reference evidence="6 7" key="1">
    <citation type="submission" date="2016-02" db="EMBL/GenBank/DDBJ databases">
        <title>Comparative genomic and transcriptomic foundation for Pichia pastoris.</title>
        <authorList>
            <person name="Love K.R."/>
            <person name="Shah K.A."/>
            <person name="Whittaker C.A."/>
            <person name="Wu J."/>
            <person name="Bartlett M.C."/>
            <person name="Ma D."/>
            <person name="Leeson R.L."/>
            <person name="Priest M."/>
            <person name="Young S.K."/>
            <person name="Love J.C."/>
        </authorList>
    </citation>
    <scope>NUCLEOTIDE SEQUENCE [LARGE SCALE GENOMIC DNA]</scope>
    <source>
        <strain evidence="6 7">ATCC 28485</strain>
    </source>
</reference>
<comment type="similarity">
    <text evidence="2">Belongs to the importin beta family.</text>
</comment>